<evidence type="ECO:0000259" key="4">
    <source>
        <dbReference type="PROSITE" id="PS50995"/>
    </source>
</evidence>
<evidence type="ECO:0000256" key="2">
    <source>
        <dbReference type="ARBA" id="ARBA00023125"/>
    </source>
</evidence>
<evidence type="ECO:0000256" key="3">
    <source>
        <dbReference type="ARBA" id="ARBA00023163"/>
    </source>
</evidence>
<evidence type="ECO:0000256" key="1">
    <source>
        <dbReference type="ARBA" id="ARBA00023015"/>
    </source>
</evidence>
<dbReference type="SMART" id="SM00347">
    <property type="entry name" value="HTH_MARR"/>
    <property type="match status" value="1"/>
</dbReference>
<dbReference type="InterPro" id="IPR036390">
    <property type="entry name" value="WH_DNA-bd_sf"/>
</dbReference>
<reference evidence="5 6" key="1">
    <citation type="journal article" date="2024" name="Chem. Sci.">
        <title>Discovery of megapolipeptins by genome mining of a Burkholderiales bacteria collection.</title>
        <authorList>
            <person name="Paulo B.S."/>
            <person name="Recchia M.J.J."/>
            <person name="Lee S."/>
            <person name="Fergusson C.H."/>
            <person name="Romanowski S.B."/>
            <person name="Hernandez A."/>
            <person name="Krull N."/>
            <person name="Liu D.Y."/>
            <person name="Cavanagh H."/>
            <person name="Bos A."/>
            <person name="Gray C.A."/>
            <person name="Murphy B.T."/>
            <person name="Linington R.G."/>
            <person name="Eustaquio A.S."/>
        </authorList>
    </citation>
    <scope>NUCLEOTIDE SEQUENCE [LARGE SCALE GENOMIC DNA]</scope>
    <source>
        <strain evidence="5 6">RL17-350-BIC-A</strain>
    </source>
</reference>
<dbReference type="InterPro" id="IPR036388">
    <property type="entry name" value="WH-like_DNA-bd_sf"/>
</dbReference>
<dbReference type="PANTHER" id="PTHR42756">
    <property type="entry name" value="TRANSCRIPTIONAL REGULATOR, MARR"/>
    <property type="match status" value="1"/>
</dbReference>
<protein>
    <submittedName>
        <fullName evidence="5">MarR family transcriptional regulator</fullName>
    </submittedName>
</protein>
<keyword evidence="1" id="KW-0805">Transcription regulation</keyword>
<dbReference type="SUPFAM" id="SSF46785">
    <property type="entry name" value="Winged helix' DNA-binding domain"/>
    <property type="match status" value="1"/>
</dbReference>
<dbReference type="InterPro" id="IPR000835">
    <property type="entry name" value="HTH_MarR-typ"/>
</dbReference>
<keyword evidence="3" id="KW-0804">Transcription</keyword>
<gene>
    <name evidence="5" type="ORF">PQR57_25680</name>
</gene>
<proteinExistence type="predicted"/>
<dbReference type="Pfam" id="PF12802">
    <property type="entry name" value="MarR_2"/>
    <property type="match status" value="1"/>
</dbReference>
<keyword evidence="6" id="KW-1185">Reference proteome</keyword>
<name>A0ABW9AWP3_9BURK</name>
<evidence type="ECO:0000313" key="6">
    <source>
        <dbReference type="Proteomes" id="UP001629230"/>
    </source>
</evidence>
<accession>A0ABW9AWP3</accession>
<evidence type="ECO:0000313" key="5">
    <source>
        <dbReference type="EMBL" id="MFM0004403.1"/>
    </source>
</evidence>
<dbReference type="RefSeq" id="WP_408179252.1">
    <property type="nucleotide sequence ID" value="NZ_JAQQEZ010000020.1"/>
</dbReference>
<dbReference type="PANTHER" id="PTHR42756:SF1">
    <property type="entry name" value="TRANSCRIPTIONAL REPRESSOR OF EMRAB OPERON"/>
    <property type="match status" value="1"/>
</dbReference>
<keyword evidence="2" id="KW-0238">DNA-binding</keyword>
<dbReference type="Gene3D" id="1.10.10.10">
    <property type="entry name" value="Winged helix-like DNA-binding domain superfamily/Winged helix DNA-binding domain"/>
    <property type="match status" value="1"/>
</dbReference>
<organism evidence="5 6">
    <name type="scientific">Paraburkholderia dipogonis</name>
    <dbReference type="NCBI Taxonomy" id="1211383"/>
    <lineage>
        <taxon>Bacteria</taxon>
        <taxon>Pseudomonadati</taxon>
        <taxon>Pseudomonadota</taxon>
        <taxon>Betaproteobacteria</taxon>
        <taxon>Burkholderiales</taxon>
        <taxon>Burkholderiaceae</taxon>
        <taxon>Paraburkholderia</taxon>
    </lineage>
</organism>
<feature type="domain" description="HTH marR-type" evidence="4">
    <location>
        <begin position="18"/>
        <end position="150"/>
    </location>
</feature>
<dbReference type="PROSITE" id="PS50995">
    <property type="entry name" value="HTH_MARR_2"/>
    <property type="match status" value="1"/>
</dbReference>
<comment type="caution">
    <text evidence="5">The sequence shown here is derived from an EMBL/GenBank/DDBJ whole genome shotgun (WGS) entry which is preliminary data.</text>
</comment>
<dbReference type="Proteomes" id="UP001629230">
    <property type="component" value="Unassembled WGS sequence"/>
</dbReference>
<dbReference type="PRINTS" id="PR00598">
    <property type="entry name" value="HTHMARR"/>
</dbReference>
<dbReference type="EMBL" id="JAQQEZ010000020">
    <property type="protein sequence ID" value="MFM0004403.1"/>
    <property type="molecule type" value="Genomic_DNA"/>
</dbReference>
<sequence>MNGARPHGASADVDFSLVRNVESRLVRARAALLRELNQAFSSLDLSANEATVLMAIGESVADTPTGLSEVLGVDSGFMSRLLGRLEKRLLLQRSRGVEDRRVVRVALTEVGASMYTRLEQMTPSLLSGRFARLSLAELVELHGLLGKLIGE</sequence>